<dbReference type="PANTHER" id="PTHR43065">
    <property type="entry name" value="SENSOR HISTIDINE KINASE"/>
    <property type="match status" value="1"/>
</dbReference>
<dbReference type="SUPFAM" id="SSF55874">
    <property type="entry name" value="ATPase domain of HSP90 chaperone/DNA topoisomerase II/histidine kinase"/>
    <property type="match status" value="1"/>
</dbReference>
<evidence type="ECO:0000256" key="7">
    <source>
        <dbReference type="SAM" id="Coils"/>
    </source>
</evidence>
<keyword evidence="8" id="KW-1133">Transmembrane helix</keyword>
<keyword evidence="5" id="KW-0808">Transferase</keyword>
<evidence type="ECO:0000256" key="5">
    <source>
        <dbReference type="ARBA" id="ARBA00022679"/>
    </source>
</evidence>
<dbReference type="CDD" id="cd00082">
    <property type="entry name" value="HisKA"/>
    <property type="match status" value="1"/>
</dbReference>
<evidence type="ECO:0000259" key="9">
    <source>
        <dbReference type="PROSITE" id="PS50109"/>
    </source>
</evidence>
<name>A0ABU2C8P9_9BURK</name>
<evidence type="ECO:0000256" key="4">
    <source>
        <dbReference type="ARBA" id="ARBA00022553"/>
    </source>
</evidence>
<dbReference type="EMBL" id="JAVDXT010000002">
    <property type="protein sequence ID" value="MDR7377699.1"/>
    <property type="molecule type" value="Genomic_DNA"/>
</dbReference>
<comment type="catalytic activity">
    <reaction evidence="1">
        <text>ATP + protein L-histidine = ADP + protein N-phospho-L-histidine.</text>
        <dbReference type="EC" id="2.7.13.3"/>
    </reaction>
</comment>
<dbReference type="GO" id="GO:0016301">
    <property type="term" value="F:kinase activity"/>
    <property type="evidence" value="ECO:0007669"/>
    <property type="project" value="UniProtKB-KW"/>
</dbReference>
<evidence type="ECO:0000256" key="3">
    <source>
        <dbReference type="ARBA" id="ARBA00012438"/>
    </source>
</evidence>
<organism evidence="11 12">
    <name type="scientific">Rhodoferax ferrireducens</name>
    <dbReference type="NCBI Taxonomy" id="192843"/>
    <lineage>
        <taxon>Bacteria</taxon>
        <taxon>Pseudomonadati</taxon>
        <taxon>Pseudomonadota</taxon>
        <taxon>Betaproteobacteria</taxon>
        <taxon>Burkholderiales</taxon>
        <taxon>Comamonadaceae</taxon>
        <taxon>Rhodoferax</taxon>
    </lineage>
</organism>
<dbReference type="SUPFAM" id="SSF47384">
    <property type="entry name" value="Homodimeric domain of signal transducing histidine kinase"/>
    <property type="match status" value="1"/>
</dbReference>
<dbReference type="EC" id="2.7.13.3" evidence="3"/>
<protein>
    <recommendedName>
        <fullName evidence="3">histidine kinase</fullName>
        <ecNumber evidence="3">2.7.13.3</ecNumber>
    </recommendedName>
</protein>
<dbReference type="PROSITE" id="PS50885">
    <property type="entry name" value="HAMP"/>
    <property type="match status" value="1"/>
</dbReference>
<evidence type="ECO:0000259" key="10">
    <source>
        <dbReference type="PROSITE" id="PS50885"/>
    </source>
</evidence>
<dbReference type="Gene3D" id="3.30.565.10">
    <property type="entry name" value="Histidine kinase-like ATPase, C-terminal domain"/>
    <property type="match status" value="1"/>
</dbReference>
<dbReference type="InterPro" id="IPR036890">
    <property type="entry name" value="HATPase_C_sf"/>
</dbReference>
<dbReference type="Proteomes" id="UP001180487">
    <property type="component" value="Unassembled WGS sequence"/>
</dbReference>
<accession>A0ABU2C8P9</accession>
<dbReference type="PANTHER" id="PTHR43065:SF42">
    <property type="entry name" value="TWO-COMPONENT SENSOR PPRA"/>
    <property type="match status" value="1"/>
</dbReference>
<sequence>MDQAQSPVVNATPTSSLRHDLFSVLMLALVIPGALAILILLTLNWQKTIEVDVRAKAEQFADLLQAGLVLPLWNVALDTARPLMQAVVADPSVAWVEVRDTTGEMVLEFHRPEDVRTTTIKVSRQIVKEGAPLGEVRLAYATDSAQSDALHSSWLLAAVVGCQFVVSLLLMRMWLNLRVHKPLNLLRSSAASISTGDLKTAVPALRHDEFGVLGQQLDSMRIALAQSVDVLEERVTARTTELRQANTHLEQALNNLRQAQDRLIQSEKLVALGSLVAGVAHELNTPIGNGLLVISTVLGQTHEFRASMGQGLTKTQLSGYLDQVEQGAEIAASSLNRAANLIQDFKQFAVDQTSLRRRRFDLKQVVRETLAAVSVVRKYALAKLHVDVPEGIEMESYPGAIGQIVSNLFENAVVHAFSEQHAGTVRISALLDGEQVVLTVSDDGAGIAPENLSRIFDPFYTTRMGSGGSGLGLSIVFSLLSGLLGGTIDVESSLGQGTVFRLKIPRVAAQRDEAET</sequence>
<evidence type="ECO:0000313" key="11">
    <source>
        <dbReference type="EMBL" id="MDR7377699.1"/>
    </source>
</evidence>
<dbReference type="InterPro" id="IPR003594">
    <property type="entry name" value="HATPase_dom"/>
</dbReference>
<dbReference type="SUPFAM" id="SSF158472">
    <property type="entry name" value="HAMP domain-like"/>
    <property type="match status" value="1"/>
</dbReference>
<dbReference type="SMART" id="SM00387">
    <property type="entry name" value="HATPase_c"/>
    <property type="match status" value="1"/>
</dbReference>
<comment type="subcellular location">
    <subcellularLocation>
        <location evidence="2">Membrane</location>
    </subcellularLocation>
</comment>
<dbReference type="InterPro" id="IPR003660">
    <property type="entry name" value="HAMP_dom"/>
</dbReference>
<keyword evidence="7" id="KW-0175">Coiled coil</keyword>
<dbReference type="Pfam" id="PF02518">
    <property type="entry name" value="HATPase_c"/>
    <property type="match status" value="1"/>
</dbReference>
<evidence type="ECO:0000256" key="1">
    <source>
        <dbReference type="ARBA" id="ARBA00000085"/>
    </source>
</evidence>
<dbReference type="Pfam" id="PF00672">
    <property type="entry name" value="HAMP"/>
    <property type="match status" value="1"/>
</dbReference>
<dbReference type="InterPro" id="IPR036097">
    <property type="entry name" value="HisK_dim/P_sf"/>
</dbReference>
<evidence type="ECO:0000313" key="12">
    <source>
        <dbReference type="Proteomes" id="UP001180487"/>
    </source>
</evidence>
<dbReference type="InterPro" id="IPR004358">
    <property type="entry name" value="Sig_transdc_His_kin-like_C"/>
</dbReference>
<feature type="domain" description="HAMP" evidence="10">
    <location>
        <begin position="177"/>
        <end position="229"/>
    </location>
</feature>
<reference evidence="11 12" key="1">
    <citation type="submission" date="2023-07" db="EMBL/GenBank/DDBJ databases">
        <title>Sorghum-associated microbial communities from plants grown in Nebraska, USA.</title>
        <authorList>
            <person name="Schachtman D."/>
        </authorList>
    </citation>
    <scope>NUCLEOTIDE SEQUENCE [LARGE SCALE GENOMIC DNA]</scope>
    <source>
        <strain evidence="11 12">BE313</strain>
    </source>
</reference>
<feature type="transmembrane region" description="Helical" evidence="8">
    <location>
        <begin position="154"/>
        <end position="175"/>
    </location>
</feature>
<dbReference type="Gene3D" id="6.10.340.10">
    <property type="match status" value="1"/>
</dbReference>
<gene>
    <name evidence="11" type="ORF">J2X19_002378</name>
</gene>
<feature type="transmembrane region" description="Helical" evidence="8">
    <location>
        <begin position="21"/>
        <end position="41"/>
    </location>
</feature>
<dbReference type="PRINTS" id="PR00344">
    <property type="entry name" value="BCTRLSENSOR"/>
</dbReference>
<dbReference type="InterPro" id="IPR003661">
    <property type="entry name" value="HisK_dim/P_dom"/>
</dbReference>
<keyword evidence="8" id="KW-0812">Transmembrane</keyword>
<evidence type="ECO:0000256" key="6">
    <source>
        <dbReference type="ARBA" id="ARBA00022777"/>
    </source>
</evidence>
<dbReference type="SMART" id="SM00304">
    <property type="entry name" value="HAMP"/>
    <property type="match status" value="1"/>
</dbReference>
<dbReference type="CDD" id="cd00075">
    <property type="entry name" value="HATPase"/>
    <property type="match status" value="1"/>
</dbReference>
<feature type="coiled-coil region" evidence="7">
    <location>
        <begin position="239"/>
        <end position="269"/>
    </location>
</feature>
<proteinExistence type="predicted"/>
<dbReference type="Gene3D" id="1.10.287.130">
    <property type="match status" value="1"/>
</dbReference>
<dbReference type="PROSITE" id="PS50109">
    <property type="entry name" value="HIS_KIN"/>
    <property type="match status" value="1"/>
</dbReference>
<dbReference type="RefSeq" id="WP_310373298.1">
    <property type="nucleotide sequence ID" value="NZ_JAVDXT010000002.1"/>
</dbReference>
<comment type="caution">
    <text evidence="11">The sequence shown here is derived from an EMBL/GenBank/DDBJ whole genome shotgun (WGS) entry which is preliminary data.</text>
</comment>
<keyword evidence="6 11" id="KW-0418">Kinase</keyword>
<evidence type="ECO:0000256" key="8">
    <source>
        <dbReference type="SAM" id="Phobius"/>
    </source>
</evidence>
<dbReference type="CDD" id="cd06225">
    <property type="entry name" value="HAMP"/>
    <property type="match status" value="1"/>
</dbReference>
<keyword evidence="12" id="KW-1185">Reference proteome</keyword>
<dbReference type="InterPro" id="IPR005467">
    <property type="entry name" value="His_kinase_dom"/>
</dbReference>
<keyword evidence="8" id="KW-0472">Membrane</keyword>
<keyword evidence="4" id="KW-0597">Phosphoprotein</keyword>
<evidence type="ECO:0000256" key="2">
    <source>
        <dbReference type="ARBA" id="ARBA00004370"/>
    </source>
</evidence>
<feature type="domain" description="Histidine kinase" evidence="9">
    <location>
        <begin position="278"/>
        <end position="508"/>
    </location>
</feature>